<organism evidence="3 4">
    <name type="scientific">Symbiodinium necroappetens</name>
    <dbReference type="NCBI Taxonomy" id="1628268"/>
    <lineage>
        <taxon>Eukaryota</taxon>
        <taxon>Sar</taxon>
        <taxon>Alveolata</taxon>
        <taxon>Dinophyceae</taxon>
        <taxon>Suessiales</taxon>
        <taxon>Symbiodiniaceae</taxon>
        <taxon>Symbiodinium</taxon>
    </lineage>
</organism>
<keyword evidence="2" id="KW-0472">Membrane</keyword>
<protein>
    <submittedName>
        <fullName evidence="3">Uncharacterized protein</fullName>
    </submittedName>
</protein>
<dbReference type="EMBL" id="CAJNJA010029248">
    <property type="protein sequence ID" value="CAE7622692.1"/>
    <property type="molecule type" value="Genomic_DNA"/>
</dbReference>
<keyword evidence="2" id="KW-0812">Transmembrane</keyword>
<accession>A0A812VH31</accession>
<proteinExistence type="predicted"/>
<dbReference type="OrthoDB" id="428727at2759"/>
<keyword evidence="4" id="KW-1185">Reference proteome</keyword>
<sequence>MFCGSAPGSFAGLDVDLILVLPLLFLAWVVLMPATGGRVHFVGYFSNDTEAACAFDAKLRAICTDPVRLKKSLNFPRKEEASYEEPLSERRSRGLKKSFKSLAKDVESLRRLQHRFSKSPQASEFEIVNIPSQSRVDALFQPRGSKSGGLPLQLKSSSRHKSGSSQYYFFSGTRGYDGMLLVLIALDRDMIWMVPGSEVSQKQLAVTLGSEREKAWRASHLGLALVEYFKKGRLPQISMKDALLQCGGSHIVEEH</sequence>
<feature type="region of interest" description="Disordered" evidence="1">
    <location>
        <begin position="143"/>
        <end position="163"/>
    </location>
</feature>
<reference evidence="3" key="1">
    <citation type="submission" date="2021-02" db="EMBL/GenBank/DDBJ databases">
        <authorList>
            <person name="Dougan E. K."/>
            <person name="Rhodes N."/>
            <person name="Thang M."/>
            <person name="Chan C."/>
        </authorList>
    </citation>
    <scope>NUCLEOTIDE SEQUENCE</scope>
</reference>
<dbReference type="AlphaFoldDB" id="A0A812VH31"/>
<feature type="transmembrane region" description="Helical" evidence="2">
    <location>
        <begin position="17"/>
        <end position="36"/>
    </location>
</feature>
<evidence type="ECO:0000313" key="3">
    <source>
        <dbReference type="EMBL" id="CAE7622692.1"/>
    </source>
</evidence>
<comment type="caution">
    <text evidence="3">The sequence shown here is derived from an EMBL/GenBank/DDBJ whole genome shotgun (WGS) entry which is preliminary data.</text>
</comment>
<gene>
    <name evidence="3" type="ORF">SNEC2469_LOCUS17606</name>
</gene>
<feature type="non-terminal residue" evidence="3">
    <location>
        <position position="1"/>
    </location>
</feature>
<name>A0A812VH31_9DINO</name>
<keyword evidence="2" id="KW-1133">Transmembrane helix</keyword>
<evidence type="ECO:0000256" key="2">
    <source>
        <dbReference type="SAM" id="Phobius"/>
    </source>
</evidence>
<dbReference type="Proteomes" id="UP000601435">
    <property type="component" value="Unassembled WGS sequence"/>
</dbReference>
<evidence type="ECO:0000256" key="1">
    <source>
        <dbReference type="SAM" id="MobiDB-lite"/>
    </source>
</evidence>
<evidence type="ECO:0000313" key="4">
    <source>
        <dbReference type="Proteomes" id="UP000601435"/>
    </source>
</evidence>